<feature type="binding site" evidence="9">
    <location>
        <position position="30"/>
    </location>
    <ligand>
        <name>Zn(2+)</name>
        <dbReference type="ChEBI" id="CHEBI:29105"/>
        <label>1</label>
    </ligand>
</feature>
<dbReference type="InterPro" id="IPR001222">
    <property type="entry name" value="Znf_TFIIS"/>
</dbReference>
<dbReference type="SMART" id="SM00661">
    <property type="entry name" value="RPOL9"/>
    <property type="match status" value="1"/>
</dbReference>
<dbReference type="Gene3D" id="2.20.25.10">
    <property type="match status" value="1"/>
</dbReference>
<dbReference type="PROSITE" id="PS51133">
    <property type="entry name" value="ZF_TFIIS_2"/>
    <property type="match status" value="1"/>
</dbReference>
<keyword evidence="2 8" id="KW-0240">DNA-directed RNA polymerase</keyword>
<feature type="binding site" evidence="9">
    <location>
        <position position="13"/>
    </location>
    <ligand>
        <name>Zn(2+)</name>
        <dbReference type="ChEBI" id="CHEBI:29105"/>
        <label>1</label>
    </ligand>
</feature>
<dbReference type="GO" id="GO:0003899">
    <property type="term" value="F:DNA-directed RNA polymerase activity"/>
    <property type="evidence" value="ECO:0007669"/>
    <property type="project" value="InterPro"/>
</dbReference>
<evidence type="ECO:0000256" key="6">
    <source>
        <dbReference type="ARBA" id="ARBA00023163"/>
    </source>
</evidence>
<dbReference type="GO" id="GO:0006363">
    <property type="term" value="P:termination of RNA polymerase I transcription"/>
    <property type="evidence" value="ECO:0007669"/>
    <property type="project" value="TreeGrafter"/>
</dbReference>
<evidence type="ECO:0000256" key="4">
    <source>
        <dbReference type="ARBA" id="ARBA00022771"/>
    </source>
</evidence>
<evidence type="ECO:0000256" key="2">
    <source>
        <dbReference type="ARBA" id="ARBA00022478"/>
    </source>
</evidence>
<feature type="chain" id="PRO_5025393560" description="DNA-directed RNA polymerase subunit" evidence="12">
    <location>
        <begin position="20"/>
        <end position="121"/>
    </location>
</feature>
<dbReference type="PANTHER" id="PTHR11239">
    <property type="entry name" value="DNA-DIRECTED RNA POLYMERASE"/>
    <property type="match status" value="1"/>
</dbReference>
<dbReference type="PANTHER" id="PTHR11239:SF14">
    <property type="entry name" value="DNA-DIRECTED RNA POLYMERASE I SUBUNIT RPA12"/>
    <property type="match status" value="1"/>
</dbReference>
<dbReference type="PROSITE" id="PS01030">
    <property type="entry name" value="RNA_POL_M_15KD"/>
    <property type="match status" value="1"/>
</dbReference>
<dbReference type="InterPro" id="IPR019761">
    <property type="entry name" value="DNA-dir_RNA_pol-M_15_CS"/>
</dbReference>
<feature type="binding site" evidence="9">
    <location>
        <position position="33"/>
    </location>
    <ligand>
        <name>Zn(2+)</name>
        <dbReference type="ChEBI" id="CHEBI:29105"/>
        <label>1</label>
    </ligand>
</feature>
<dbReference type="InterPro" id="IPR001529">
    <property type="entry name" value="Zn_ribbon_RPB9"/>
</dbReference>
<dbReference type="CDD" id="cd10507">
    <property type="entry name" value="Zn-ribbon_RPA12"/>
    <property type="match status" value="1"/>
</dbReference>
<evidence type="ECO:0000313" key="15">
    <source>
        <dbReference type="Proteomes" id="UP000799766"/>
    </source>
</evidence>
<dbReference type="InterPro" id="IPR012164">
    <property type="entry name" value="Rpa12/Rpb9/Rpc10/TFS"/>
</dbReference>
<protein>
    <recommendedName>
        <fullName evidence="8">DNA-directed RNA polymerase subunit</fullName>
    </recommendedName>
</protein>
<keyword evidence="5 9" id="KW-0862">Zinc</keyword>
<evidence type="ECO:0000313" key="14">
    <source>
        <dbReference type="EMBL" id="KAF2458909.1"/>
    </source>
</evidence>
<keyword evidence="7 8" id="KW-0539">Nucleus</keyword>
<dbReference type="GO" id="GO:0055029">
    <property type="term" value="C:nuclear DNA-directed RNA polymerase complex"/>
    <property type="evidence" value="ECO:0007669"/>
    <property type="project" value="UniProtKB-ARBA"/>
</dbReference>
<dbReference type="InterPro" id="IPR034004">
    <property type="entry name" value="Zn_ribbon_RPA12_C"/>
</dbReference>
<feature type="binding site" evidence="9">
    <location>
        <position position="83"/>
    </location>
    <ligand>
        <name>Zn(2+)</name>
        <dbReference type="ChEBI" id="CHEBI:29105"/>
        <label>2</label>
    </ligand>
</feature>
<dbReference type="SMART" id="SM00440">
    <property type="entry name" value="ZnF_C2C2"/>
    <property type="match status" value="1"/>
</dbReference>
<keyword evidence="12" id="KW-0732">Signal</keyword>
<keyword evidence="6 8" id="KW-0804">Transcription</keyword>
<proteinExistence type="inferred from homology"/>
<evidence type="ECO:0000259" key="13">
    <source>
        <dbReference type="PROSITE" id="PS51133"/>
    </source>
</evidence>
<evidence type="ECO:0000256" key="9">
    <source>
        <dbReference type="PIRSR" id="PIRSR005586-1"/>
    </source>
</evidence>
<dbReference type="GO" id="GO:0005736">
    <property type="term" value="C:RNA polymerase I complex"/>
    <property type="evidence" value="ECO:0007669"/>
    <property type="project" value="TreeGrafter"/>
</dbReference>
<comment type="subcellular location">
    <subcellularLocation>
        <location evidence="1">Nucleus</location>
        <location evidence="1">Nucleolus</location>
    </subcellularLocation>
</comment>
<evidence type="ECO:0000256" key="3">
    <source>
        <dbReference type="ARBA" id="ARBA00022723"/>
    </source>
</evidence>
<comment type="function">
    <text evidence="8">DNA-dependent RNA polymerase catalyzes the transcription of DNA into RNA using the four ribonucleoside triphosphates as substrates.</text>
</comment>
<dbReference type="GO" id="GO:0008270">
    <property type="term" value="F:zinc ion binding"/>
    <property type="evidence" value="ECO:0007669"/>
    <property type="project" value="UniProtKB-KW"/>
</dbReference>
<feature type="binding site" evidence="9">
    <location>
        <position position="86"/>
    </location>
    <ligand>
        <name>Zn(2+)</name>
        <dbReference type="ChEBI" id="CHEBI:29105"/>
        <label>2</label>
    </ligand>
</feature>
<gene>
    <name evidence="14" type="ORF">BDY21DRAFT_384827</name>
</gene>
<sequence length="121" mass="13327">MAAIGSLLFCLECGNLLDAASSNKNDTLKCDVCGATCKDTSSKVVVTHSRPSAFPSALRSKRSEVLTLSKEDMQMGILTKQTCEKCGREEVRYTELQLRSADEGTTIFYHCECGHKWRGNN</sequence>
<dbReference type="AlphaFoldDB" id="A0A6A6P4U2"/>
<dbReference type="PIRSF" id="PIRSF005586">
    <property type="entry name" value="RNApol_RpoM"/>
    <property type="match status" value="1"/>
</dbReference>
<accession>A0A6A6P4U2</accession>
<dbReference type="OrthoDB" id="10056816at2759"/>
<dbReference type="SUPFAM" id="SSF57783">
    <property type="entry name" value="Zinc beta-ribbon"/>
    <property type="match status" value="1"/>
</dbReference>
<feature type="signal peptide" evidence="12">
    <location>
        <begin position="1"/>
        <end position="19"/>
    </location>
</feature>
<feature type="zinc finger region" description="C4-type" evidence="10">
    <location>
        <begin position="10"/>
        <end position="33"/>
    </location>
</feature>
<evidence type="ECO:0000256" key="12">
    <source>
        <dbReference type="SAM" id="SignalP"/>
    </source>
</evidence>
<evidence type="ECO:0000256" key="11">
    <source>
        <dbReference type="RuleBase" id="RU003474"/>
    </source>
</evidence>
<evidence type="ECO:0000256" key="7">
    <source>
        <dbReference type="ARBA" id="ARBA00023242"/>
    </source>
</evidence>
<dbReference type="Proteomes" id="UP000799766">
    <property type="component" value="Unassembled WGS sequence"/>
</dbReference>
<dbReference type="GO" id="GO:0003676">
    <property type="term" value="F:nucleic acid binding"/>
    <property type="evidence" value="ECO:0007669"/>
    <property type="project" value="InterPro"/>
</dbReference>
<evidence type="ECO:0000256" key="8">
    <source>
        <dbReference type="PIRNR" id="PIRNR005586"/>
    </source>
</evidence>
<organism evidence="14 15">
    <name type="scientific">Lineolata rhizophorae</name>
    <dbReference type="NCBI Taxonomy" id="578093"/>
    <lineage>
        <taxon>Eukaryota</taxon>
        <taxon>Fungi</taxon>
        <taxon>Dikarya</taxon>
        <taxon>Ascomycota</taxon>
        <taxon>Pezizomycotina</taxon>
        <taxon>Dothideomycetes</taxon>
        <taxon>Dothideomycetes incertae sedis</taxon>
        <taxon>Lineolatales</taxon>
        <taxon>Lineolataceae</taxon>
        <taxon>Lineolata</taxon>
    </lineage>
</organism>
<feature type="binding site" evidence="9">
    <location>
        <position position="10"/>
    </location>
    <ligand>
        <name>Zn(2+)</name>
        <dbReference type="ChEBI" id="CHEBI:29105"/>
        <label>1</label>
    </ligand>
</feature>
<evidence type="ECO:0000256" key="10">
    <source>
        <dbReference type="PIRSR" id="PIRSR005586-2"/>
    </source>
</evidence>
<dbReference type="EMBL" id="MU001676">
    <property type="protein sequence ID" value="KAF2458909.1"/>
    <property type="molecule type" value="Genomic_DNA"/>
</dbReference>
<keyword evidence="4 10" id="KW-0863">Zinc-finger</keyword>
<name>A0A6A6P4U2_9PEZI</name>
<feature type="domain" description="TFIIS-type" evidence="13">
    <location>
        <begin position="79"/>
        <end position="118"/>
    </location>
</feature>
<keyword evidence="15" id="KW-1185">Reference proteome</keyword>
<feature type="binding site" evidence="9">
    <location>
        <position position="113"/>
    </location>
    <ligand>
        <name>Zn(2+)</name>
        <dbReference type="ChEBI" id="CHEBI:29105"/>
        <label>2</label>
    </ligand>
</feature>
<evidence type="ECO:0000256" key="1">
    <source>
        <dbReference type="ARBA" id="ARBA00004604"/>
    </source>
</evidence>
<keyword evidence="3 9" id="KW-0479">Metal-binding</keyword>
<comment type="similarity">
    <text evidence="8 11">Belongs to the archaeal rpoM/eukaryotic RPA12/RPB9/RPC11 RNA polymerase family.</text>
</comment>
<reference evidence="14" key="1">
    <citation type="journal article" date="2020" name="Stud. Mycol.">
        <title>101 Dothideomycetes genomes: a test case for predicting lifestyles and emergence of pathogens.</title>
        <authorList>
            <person name="Haridas S."/>
            <person name="Albert R."/>
            <person name="Binder M."/>
            <person name="Bloem J."/>
            <person name="Labutti K."/>
            <person name="Salamov A."/>
            <person name="Andreopoulos B."/>
            <person name="Baker S."/>
            <person name="Barry K."/>
            <person name="Bills G."/>
            <person name="Bluhm B."/>
            <person name="Cannon C."/>
            <person name="Castanera R."/>
            <person name="Culley D."/>
            <person name="Daum C."/>
            <person name="Ezra D."/>
            <person name="Gonzalez J."/>
            <person name="Henrissat B."/>
            <person name="Kuo A."/>
            <person name="Liang C."/>
            <person name="Lipzen A."/>
            <person name="Lutzoni F."/>
            <person name="Magnuson J."/>
            <person name="Mondo S."/>
            <person name="Nolan M."/>
            <person name="Ohm R."/>
            <person name="Pangilinan J."/>
            <person name="Park H.-J."/>
            <person name="Ramirez L."/>
            <person name="Alfaro M."/>
            <person name="Sun H."/>
            <person name="Tritt A."/>
            <person name="Yoshinaga Y."/>
            <person name="Zwiers L.-H."/>
            <person name="Turgeon B."/>
            <person name="Goodwin S."/>
            <person name="Spatafora J."/>
            <person name="Crous P."/>
            <person name="Grigoriev I."/>
        </authorList>
    </citation>
    <scope>NUCLEOTIDE SEQUENCE</scope>
    <source>
        <strain evidence="14">ATCC 16933</strain>
    </source>
</reference>
<feature type="binding site" evidence="9">
    <location>
        <position position="111"/>
    </location>
    <ligand>
        <name>Zn(2+)</name>
        <dbReference type="ChEBI" id="CHEBI:29105"/>
        <label>2</label>
    </ligand>
</feature>
<evidence type="ECO:0000256" key="5">
    <source>
        <dbReference type="ARBA" id="ARBA00022833"/>
    </source>
</evidence>
<dbReference type="Pfam" id="PF01096">
    <property type="entry name" value="Zn_ribbon_TFIIS"/>
    <property type="match status" value="1"/>
</dbReference>